<protein>
    <submittedName>
        <fullName evidence="3">Uncharacterized protein</fullName>
    </submittedName>
</protein>
<reference evidence="3 4" key="1">
    <citation type="submission" date="2019-07" db="EMBL/GenBank/DDBJ databases">
        <title>Annotation for the trematode Paragonimus westermani.</title>
        <authorList>
            <person name="Choi Y.-J."/>
        </authorList>
    </citation>
    <scope>NUCLEOTIDE SEQUENCE [LARGE SCALE GENOMIC DNA]</scope>
    <source>
        <strain evidence="3">180907_Pwestermani</strain>
    </source>
</reference>
<comment type="caution">
    <text evidence="3">The sequence shown here is derived from an EMBL/GenBank/DDBJ whole genome shotgun (WGS) entry which is preliminary data.</text>
</comment>
<sequence length="272" mass="29774">MAGGPKLLVHLCFPLLHCSKTSFWGNSKYHYYGIRIKATSTLNHHAPAETRSQTSHKKESCPSSCRIGPGATNSLVVSATSKIELHHSASPSYTTARYLANERSKPLSGTGARTNSLGSDTRCNQRDSSKKKVPFTLYNTPPIWKSWDCSSCSRLGSKAQCNADHIKAEISTEFSRASSNKDRDCTHSHDTRTSSFGGIVGPVDSQRFDLNFSQTSCQSDCSATWDGSTTENRANNLVEERTYFGDASDQTFTFPKLTELTLMAGLLITEPG</sequence>
<evidence type="ECO:0000313" key="4">
    <source>
        <dbReference type="Proteomes" id="UP000699462"/>
    </source>
</evidence>
<feature type="region of interest" description="Disordered" evidence="1">
    <location>
        <begin position="45"/>
        <end position="64"/>
    </location>
</feature>
<evidence type="ECO:0000256" key="1">
    <source>
        <dbReference type="SAM" id="MobiDB-lite"/>
    </source>
</evidence>
<proteinExistence type="predicted"/>
<dbReference type="AlphaFoldDB" id="A0A8T0DGT2"/>
<feature type="signal peptide" evidence="2">
    <location>
        <begin position="1"/>
        <end position="18"/>
    </location>
</feature>
<feature type="compositionally biased region" description="Polar residues" evidence="1">
    <location>
        <begin position="111"/>
        <end position="122"/>
    </location>
</feature>
<accession>A0A8T0DGT2</accession>
<dbReference type="Proteomes" id="UP000699462">
    <property type="component" value="Unassembled WGS sequence"/>
</dbReference>
<organism evidence="3 4">
    <name type="scientific">Paragonimus westermani</name>
    <dbReference type="NCBI Taxonomy" id="34504"/>
    <lineage>
        <taxon>Eukaryota</taxon>
        <taxon>Metazoa</taxon>
        <taxon>Spiralia</taxon>
        <taxon>Lophotrochozoa</taxon>
        <taxon>Platyhelminthes</taxon>
        <taxon>Trematoda</taxon>
        <taxon>Digenea</taxon>
        <taxon>Plagiorchiida</taxon>
        <taxon>Troglotremata</taxon>
        <taxon>Troglotrematidae</taxon>
        <taxon>Paragonimus</taxon>
    </lineage>
</organism>
<feature type="chain" id="PRO_5035880310" evidence="2">
    <location>
        <begin position="19"/>
        <end position="272"/>
    </location>
</feature>
<dbReference type="OrthoDB" id="10398776at2759"/>
<name>A0A8T0DGT2_9TREM</name>
<evidence type="ECO:0000256" key="2">
    <source>
        <dbReference type="SAM" id="SignalP"/>
    </source>
</evidence>
<feature type="region of interest" description="Disordered" evidence="1">
    <location>
        <begin position="104"/>
        <end position="127"/>
    </location>
</feature>
<dbReference type="EMBL" id="JTDF01005787">
    <property type="protein sequence ID" value="KAF8565971.1"/>
    <property type="molecule type" value="Genomic_DNA"/>
</dbReference>
<gene>
    <name evidence="3" type="ORF">P879_01496</name>
</gene>
<keyword evidence="2" id="KW-0732">Signal</keyword>
<keyword evidence="4" id="KW-1185">Reference proteome</keyword>
<evidence type="ECO:0000313" key="3">
    <source>
        <dbReference type="EMBL" id="KAF8565971.1"/>
    </source>
</evidence>